<accession>A0ABS9X603</accession>
<comment type="caution">
    <text evidence="2">The sequence shown here is derived from an EMBL/GenBank/DDBJ whole genome shotgun (WGS) entry which is preliminary data.</text>
</comment>
<evidence type="ECO:0000313" key="3">
    <source>
        <dbReference type="Proteomes" id="UP001139646"/>
    </source>
</evidence>
<organism evidence="2 3">
    <name type="scientific">Colwellia maritima</name>
    <dbReference type="NCBI Taxonomy" id="2912588"/>
    <lineage>
        <taxon>Bacteria</taxon>
        <taxon>Pseudomonadati</taxon>
        <taxon>Pseudomonadota</taxon>
        <taxon>Gammaproteobacteria</taxon>
        <taxon>Alteromonadales</taxon>
        <taxon>Colwelliaceae</taxon>
        <taxon>Colwellia</taxon>
    </lineage>
</organism>
<reference evidence="2" key="1">
    <citation type="submission" date="2022-01" db="EMBL/GenBank/DDBJ databases">
        <title>Colwellia maritima, isolated from seawater.</title>
        <authorList>
            <person name="Kristyanto S."/>
            <person name="Jung J."/>
            <person name="Jeon C.O."/>
        </authorList>
    </citation>
    <scope>NUCLEOTIDE SEQUENCE</scope>
    <source>
        <strain evidence="2">MSW7</strain>
    </source>
</reference>
<name>A0ABS9X603_9GAMM</name>
<protein>
    <submittedName>
        <fullName evidence="2">Uncharacterized protein</fullName>
    </submittedName>
</protein>
<dbReference type="EMBL" id="JAKKSL010000006">
    <property type="protein sequence ID" value="MCI2285670.1"/>
    <property type="molecule type" value="Genomic_DNA"/>
</dbReference>
<dbReference type="Proteomes" id="UP001139646">
    <property type="component" value="Unassembled WGS sequence"/>
</dbReference>
<gene>
    <name evidence="2" type="ORF">L3081_22695</name>
</gene>
<proteinExistence type="predicted"/>
<keyword evidence="3" id="KW-1185">Reference proteome</keyword>
<dbReference type="RefSeq" id="WP_242288552.1">
    <property type="nucleotide sequence ID" value="NZ_JAKKSL010000006.1"/>
</dbReference>
<feature type="signal peptide" evidence="1">
    <location>
        <begin position="1"/>
        <end position="20"/>
    </location>
</feature>
<sequence>MKVIKILLCLSLCVTGLVDAKQLSFSKQKEDDQYRFNYQWLDHDNQNQSMSFLLNKYALFQRFRMLRGYQSDFAQKTIIRAVKQQLSQTPLQEAQALFLQQNGKTVLQVKGLKDEHVSKAYERVKEIEREATAQYFKKIIIKFLIHLTRSQVLK</sequence>
<keyword evidence="1" id="KW-0732">Signal</keyword>
<evidence type="ECO:0000313" key="2">
    <source>
        <dbReference type="EMBL" id="MCI2285670.1"/>
    </source>
</evidence>
<feature type="chain" id="PRO_5047096174" evidence="1">
    <location>
        <begin position="21"/>
        <end position="154"/>
    </location>
</feature>
<evidence type="ECO:0000256" key="1">
    <source>
        <dbReference type="SAM" id="SignalP"/>
    </source>
</evidence>